<dbReference type="InterPro" id="IPR001245">
    <property type="entry name" value="Ser-Thr/Tyr_kinase_cat_dom"/>
</dbReference>
<evidence type="ECO:0000259" key="3">
    <source>
        <dbReference type="PROSITE" id="PS50011"/>
    </source>
</evidence>
<evidence type="ECO:0000313" key="5">
    <source>
        <dbReference type="RefSeq" id="XP_031387352.1"/>
    </source>
</evidence>
<dbReference type="GO" id="GO:0005886">
    <property type="term" value="C:plasma membrane"/>
    <property type="evidence" value="ECO:0007669"/>
    <property type="project" value="TreeGrafter"/>
</dbReference>
<dbReference type="InterPro" id="IPR011009">
    <property type="entry name" value="Kinase-like_dom_sf"/>
</dbReference>
<dbReference type="PANTHER" id="PTHR27001">
    <property type="entry name" value="OS01G0253100 PROTEIN"/>
    <property type="match status" value="1"/>
</dbReference>
<dbReference type="AlphaFoldDB" id="A0A6P8CRX7"/>
<dbReference type="Gene3D" id="3.30.200.20">
    <property type="entry name" value="Phosphorylase Kinase, domain 1"/>
    <property type="match status" value="1"/>
</dbReference>
<accession>A0A6P8CRX7</accession>
<dbReference type="SUPFAM" id="SSF56112">
    <property type="entry name" value="Protein kinase-like (PK-like)"/>
    <property type="match status" value="1"/>
</dbReference>
<feature type="domain" description="Protein kinase" evidence="3">
    <location>
        <begin position="56"/>
        <end position="318"/>
    </location>
</feature>
<name>A0A6P8CRX7_PUNGR</name>
<dbReference type="InterPro" id="IPR020635">
    <property type="entry name" value="Tyr_kinase_cat_dom"/>
</dbReference>
<protein>
    <submittedName>
        <fullName evidence="5">Probable receptor-like protein kinase At1g49730 isoform X1</fullName>
    </submittedName>
</protein>
<dbReference type="InterPro" id="IPR000719">
    <property type="entry name" value="Prot_kinase_dom"/>
</dbReference>
<proteinExistence type="predicted"/>
<keyword evidence="2" id="KW-0067">ATP-binding</keyword>
<dbReference type="Gene3D" id="1.10.510.10">
    <property type="entry name" value="Transferase(Phosphotransferase) domain 1"/>
    <property type="match status" value="2"/>
</dbReference>
<dbReference type="Pfam" id="PF07714">
    <property type="entry name" value="PK_Tyr_Ser-Thr"/>
    <property type="match status" value="1"/>
</dbReference>
<dbReference type="GO" id="GO:0005524">
    <property type="term" value="F:ATP binding"/>
    <property type="evidence" value="ECO:0007669"/>
    <property type="project" value="UniProtKB-KW"/>
</dbReference>
<dbReference type="GO" id="GO:0004713">
    <property type="term" value="F:protein tyrosine kinase activity"/>
    <property type="evidence" value="ECO:0007669"/>
    <property type="project" value="InterPro"/>
</dbReference>
<organism evidence="4 5">
    <name type="scientific">Punica granatum</name>
    <name type="common">Pomegranate</name>
    <dbReference type="NCBI Taxonomy" id="22663"/>
    <lineage>
        <taxon>Eukaryota</taxon>
        <taxon>Viridiplantae</taxon>
        <taxon>Streptophyta</taxon>
        <taxon>Embryophyta</taxon>
        <taxon>Tracheophyta</taxon>
        <taxon>Spermatophyta</taxon>
        <taxon>Magnoliopsida</taxon>
        <taxon>eudicotyledons</taxon>
        <taxon>Gunneridae</taxon>
        <taxon>Pentapetalae</taxon>
        <taxon>rosids</taxon>
        <taxon>malvids</taxon>
        <taxon>Myrtales</taxon>
        <taxon>Lythraceae</taxon>
        <taxon>Punica</taxon>
    </lineage>
</organism>
<dbReference type="Proteomes" id="UP000515151">
    <property type="component" value="Chromosome 3"/>
</dbReference>
<sequence length="335" mass="37654">MILNFGAPSAIVWRCLHCGSFSKHLELRSEFYREVANLLIVSSTAGPVSFVRRFSYKDIKKATDGFCRIIYSSAHGAAYKAKFRDGELALVKEIKDFEQTKDVFYREVQLLGRLHHRHLLPLIGFSMEQKSLLVFENIENGSLKDHLNDPLRTPLNWKTRRQIAVGVAAALVSRQCIYIGTHEYLLLFNDPPIYHVSISSSNIMLDEDFTAKLSDVGFLGSSGNSTNAPHTKCSEDRTGSQCNNIIFQLGVLILELITGQSSEEGGFDLIQWVQENRLGGSVHNLIDPDLGSDYSSRELENLLDVARACIRSRDKPVFSAAKLLRYLQKKIDTPT</sequence>
<evidence type="ECO:0000256" key="2">
    <source>
        <dbReference type="ARBA" id="ARBA00022840"/>
    </source>
</evidence>
<dbReference type="SMART" id="SM00219">
    <property type="entry name" value="TyrKc"/>
    <property type="match status" value="1"/>
</dbReference>
<keyword evidence="1" id="KW-0547">Nucleotide-binding</keyword>
<gene>
    <name evidence="5" type="primary">LOC116200659</name>
</gene>
<dbReference type="PANTHER" id="PTHR27001:SF20">
    <property type="entry name" value="PROTEIN KINASE SUPERFAMILY PROTEIN"/>
    <property type="match status" value="1"/>
</dbReference>
<dbReference type="PROSITE" id="PS50011">
    <property type="entry name" value="PROTEIN_KINASE_DOM"/>
    <property type="match status" value="1"/>
</dbReference>
<dbReference type="OrthoDB" id="4062651at2759"/>
<reference evidence="5" key="2">
    <citation type="submission" date="2025-08" db="UniProtKB">
        <authorList>
            <consortium name="RefSeq"/>
        </authorList>
    </citation>
    <scope>IDENTIFICATION</scope>
    <source>
        <tissue evidence="5">Leaf</tissue>
    </source>
</reference>
<dbReference type="GeneID" id="116200659"/>
<dbReference type="FunFam" id="3.30.200.20:FF:000521">
    <property type="entry name" value="Protein kinase superfamily protein"/>
    <property type="match status" value="1"/>
</dbReference>
<evidence type="ECO:0000313" key="4">
    <source>
        <dbReference type="Proteomes" id="UP000515151"/>
    </source>
</evidence>
<keyword evidence="4" id="KW-1185">Reference proteome</keyword>
<dbReference type="RefSeq" id="XP_031387352.1">
    <property type="nucleotide sequence ID" value="XM_031531492.1"/>
</dbReference>
<reference evidence="4" key="1">
    <citation type="journal article" date="2020" name="Plant Biotechnol. J.">
        <title>The pomegranate (Punica granatum L.) draft genome dissects genetic divergence between soft- and hard-seeded cultivars.</title>
        <authorList>
            <person name="Luo X."/>
            <person name="Li H."/>
            <person name="Wu Z."/>
            <person name="Yao W."/>
            <person name="Zhao P."/>
            <person name="Cao D."/>
            <person name="Yu H."/>
            <person name="Li K."/>
            <person name="Poudel K."/>
            <person name="Zhao D."/>
            <person name="Zhang F."/>
            <person name="Xia X."/>
            <person name="Chen L."/>
            <person name="Wang Q."/>
            <person name="Jing D."/>
            <person name="Cao S."/>
        </authorList>
    </citation>
    <scope>NUCLEOTIDE SEQUENCE [LARGE SCALE GENOMIC DNA]</scope>
    <source>
        <strain evidence="4">cv. Tunisia</strain>
    </source>
</reference>
<evidence type="ECO:0000256" key="1">
    <source>
        <dbReference type="ARBA" id="ARBA00022741"/>
    </source>
</evidence>